<reference evidence="1" key="1">
    <citation type="submission" date="2013-11" db="EMBL/GenBank/DDBJ databases">
        <title>Genome sequence of the fusiform rust pathogen reveals effectors for host alternation and coevolution with pine.</title>
        <authorList>
            <consortium name="DOE Joint Genome Institute"/>
            <person name="Smith K."/>
            <person name="Pendleton A."/>
            <person name="Kubisiak T."/>
            <person name="Anderson C."/>
            <person name="Salamov A."/>
            <person name="Aerts A."/>
            <person name="Riley R."/>
            <person name="Clum A."/>
            <person name="Lindquist E."/>
            <person name="Ence D."/>
            <person name="Campbell M."/>
            <person name="Kronenberg Z."/>
            <person name="Feau N."/>
            <person name="Dhillon B."/>
            <person name="Hamelin R."/>
            <person name="Burleigh J."/>
            <person name="Smith J."/>
            <person name="Yandell M."/>
            <person name="Nelson C."/>
            <person name="Grigoriev I."/>
            <person name="Davis J."/>
        </authorList>
    </citation>
    <scope>NUCLEOTIDE SEQUENCE</scope>
    <source>
        <strain evidence="1">G11</strain>
    </source>
</reference>
<sequence>MDIDRFIKDFESYAHSDGASDKDKCHQVVFFMPEAEVRTTVEGMDGYLQKKWMVLRREMKELWGAGLEPLYTINGLVQLCKELEKVGGISKKVDYSRFQQKFKTQISYLRKTGQLDKGDSKIIY</sequence>
<dbReference type="EMBL" id="MU167431">
    <property type="protein sequence ID" value="KAG0140617.1"/>
    <property type="molecule type" value="Genomic_DNA"/>
</dbReference>
<protein>
    <submittedName>
        <fullName evidence="1">Uncharacterized protein</fullName>
    </submittedName>
</protein>
<keyword evidence="2" id="KW-1185">Reference proteome</keyword>
<feature type="non-terminal residue" evidence="1">
    <location>
        <position position="124"/>
    </location>
</feature>
<name>A0A9P6T642_9BASI</name>
<comment type="caution">
    <text evidence="1">The sequence shown here is derived from an EMBL/GenBank/DDBJ whole genome shotgun (WGS) entry which is preliminary data.</text>
</comment>
<gene>
    <name evidence="1" type="ORF">CROQUDRAFT_52976</name>
</gene>
<dbReference type="OrthoDB" id="10679111at2759"/>
<accession>A0A9P6T642</accession>
<dbReference type="AlphaFoldDB" id="A0A9P6T642"/>
<evidence type="ECO:0000313" key="2">
    <source>
        <dbReference type="Proteomes" id="UP000886653"/>
    </source>
</evidence>
<proteinExistence type="predicted"/>
<evidence type="ECO:0000313" key="1">
    <source>
        <dbReference type="EMBL" id="KAG0140617.1"/>
    </source>
</evidence>
<dbReference type="Proteomes" id="UP000886653">
    <property type="component" value="Unassembled WGS sequence"/>
</dbReference>
<organism evidence="1 2">
    <name type="scientific">Cronartium quercuum f. sp. fusiforme G11</name>
    <dbReference type="NCBI Taxonomy" id="708437"/>
    <lineage>
        <taxon>Eukaryota</taxon>
        <taxon>Fungi</taxon>
        <taxon>Dikarya</taxon>
        <taxon>Basidiomycota</taxon>
        <taxon>Pucciniomycotina</taxon>
        <taxon>Pucciniomycetes</taxon>
        <taxon>Pucciniales</taxon>
        <taxon>Coleosporiaceae</taxon>
        <taxon>Cronartium</taxon>
    </lineage>
</organism>